<reference evidence="12" key="1">
    <citation type="submission" date="2017-04" db="EMBL/GenBank/DDBJ databases">
        <authorList>
            <person name="Varghese N."/>
            <person name="Submissions S."/>
        </authorList>
    </citation>
    <scope>NUCLEOTIDE SEQUENCE [LARGE SCALE GENOMIC DNA]</scope>
    <source>
        <strain evidence="12">DSM 4125</strain>
    </source>
</reference>
<keyword evidence="5" id="KW-0413">Isomerase</keyword>
<keyword evidence="12" id="KW-1185">Reference proteome</keyword>
<dbReference type="OrthoDB" id="9765670at2"/>
<evidence type="ECO:0000256" key="1">
    <source>
        <dbReference type="ARBA" id="ARBA00022741"/>
    </source>
</evidence>
<dbReference type="PANTHER" id="PTHR11070">
    <property type="entry name" value="UVRD / RECB / PCRA DNA HELICASE FAMILY MEMBER"/>
    <property type="match status" value="1"/>
</dbReference>
<keyword evidence="2 9" id="KW-0378">Hydrolase</keyword>
<feature type="binding site" evidence="9">
    <location>
        <begin position="21"/>
        <end position="28"/>
    </location>
    <ligand>
        <name>ATP</name>
        <dbReference type="ChEBI" id="CHEBI:30616"/>
    </ligand>
</feature>
<evidence type="ECO:0000256" key="6">
    <source>
        <dbReference type="ARBA" id="ARBA00034617"/>
    </source>
</evidence>
<dbReference type="Gene3D" id="3.40.50.300">
    <property type="entry name" value="P-loop containing nucleotide triphosphate hydrolases"/>
    <property type="match status" value="2"/>
</dbReference>
<evidence type="ECO:0000313" key="11">
    <source>
        <dbReference type="EMBL" id="SMG17596.1"/>
    </source>
</evidence>
<dbReference type="InterPro" id="IPR014016">
    <property type="entry name" value="UvrD-like_ATP-bd"/>
</dbReference>
<dbReference type="RefSeq" id="WP_085515925.1">
    <property type="nucleotide sequence ID" value="NZ_FXAW01000001.1"/>
</dbReference>
<dbReference type="STRING" id="1028.SAMN05661096_00975"/>
<evidence type="ECO:0000259" key="10">
    <source>
        <dbReference type="PROSITE" id="PS51198"/>
    </source>
</evidence>
<name>A0A1X7IS73_9BACT</name>
<dbReference type="GO" id="GO:0016887">
    <property type="term" value="F:ATP hydrolysis activity"/>
    <property type="evidence" value="ECO:0007669"/>
    <property type="project" value="RHEA"/>
</dbReference>
<dbReference type="InterPro" id="IPR000212">
    <property type="entry name" value="DNA_helicase_UvrD/REP"/>
</dbReference>
<dbReference type="AlphaFoldDB" id="A0A1X7IS73"/>
<comment type="catalytic activity">
    <reaction evidence="6">
        <text>Couples ATP hydrolysis with the unwinding of duplex DNA by translocating in the 3'-5' direction.</text>
        <dbReference type="EC" id="5.6.2.4"/>
    </reaction>
</comment>
<dbReference type="GO" id="GO:0043138">
    <property type="term" value="F:3'-5' DNA helicase activity"/>
    <property type="evidence" value="ECO:0007669"/>
    <property type="project" value="UniProtKB-EC"/>
</dbReference>
<dbReference type="GO" id="GO:0005524">
    <property type="term" value="F:ATP binding"/>
    <property type="evidence" value="ECO:0007669"/>
    <property type="project" value="UniProtKB-UniRule"/>
</dbReference>
<evidence type="ECO:0000256" key="7">
    <source>
        <dbReference type="ARBA" id="ARBA00034808"/>
    </source>
</evidence>
<dbReference type="EC" id="5.6.2.4" evidence="7"/>
<protein>
    <recommendedName>
        <fullName evidence="7">DNA 3'-5' helicase</fullName>
        <ecNumber evidence="7">5.6.2.4</ecNumber>
    </recommendedName>
</protein>
<dbReference type="EMBL" id="FXAW01000001">
    <property type="protein sequence ID" value="SMG17596.1"/>
    <property type="molecule type" value="Genomic_DNA"/>
</dbReference>
<keyword evidence="3 9" id="KW-0347">Helicase</keyword>
<evidence type="ECO:0000313" key="12">
    <source>
        <dbReference type="Proteomes" id="UP000193804"/>
    </source>
</evidence>
<dbReference type="Pfam" id="PF00580">
    <property type="entry name" value="UvrD-helicase"/>
    <property type="match status" value="1"/>
</dbReference>
<dbReference type="Pfam" id="PF13361">
    <property type="entry name" value="UvrD_C"/>
    <property type="match status" value="1"/>
</dbReference>
<dbReference type="SUPFAM" id="SSF52540">
    <property type="entry name" value="P-loop containing nucleoside triphosphate hydrolases"/>
    <property type="match status" value="1"/>
</dbReference>
<dbReference type="Gene3D" id="1.10.486.10">
    <property type="entry name" value="PCRA, domain 4"/>
    <property type="match status" value="1"/>
</dbReference>
<evidence type="ECO:0000256" key="4">
    <source>
        <dbReference type="ARBA" id="ARBA00022840"/>
    </source>
</evidence>
<dbReference type="GO" id="GO:0003677">
    <property type="term" value="F:DNA binding"/>
    <property type="evidence" value="ECO:0007669"/>
    <property type="project" value="InterPro"/>
</dbReference>
<keyword evidence="4 9" id="KW-0067">ATP-binding</keyword>
<dbReference type="InterPro" id="IPR027417">
    <property type="entry name" value="P-loop_NTPase"/>
</dbReference>
<proteinExistence type="predicted"/>
<evidence type="ECO:0000256" key="8">
    <source>
        <dbReference type="ARBA" id="ARBA00048988"/>
    </source>
</evidence>
<dbReference type="PROSITE" id="PS51198">
    <property type="entry name" value="UVRD_HELICASE_ATP_BIND"/>
    <property type="match status" value="1"/>
</dbReference>
<gene>
    <name evidence="11" type="ORF">SAMN05661096_00975</name>
</gene>
<comment type="catalytic activity">
    <reaction evidence="8">
        <text>ATP + H2O = ADP + phosphate + H(+)</text>
        <dbReference type="Rhea" id="RHEA:13065"/>
        <dbReference type="ChEBI" id="CHEBI:15377"/>
        <dbReference type="ChEBI" id="CHEBI:15378"/>
        <dbReference type="ChEBI" id="CHEBI:30616"/>
        <dbReference type="ChEBI" id="CHEBI:43474"/>
        <dbReference type="ChEBI" id="CHEBI:456216"/>
        <dbReference type="EC" id="5.6.2.4"/>
    </reaction>
</comment>
<dbReference type="GO" id="GO:0000724">
    <property type="term" value="P:double-strand break repair via homologous recombination"/>
    <property type="evidence" value="ECO:0007669"/>
    <property type="project" value="TreeGrafter"/>
</dbReference>
<evidence type="ECO:0000256" key="5">
    <source>
        <dbReference type="ARBA" id="ARBA00023235"/>
    </source>
</evidence>
<keyword evidence="1 9" id="KW-0547">Nucleotide-binding</keyword>
<dbReference type="Proteomes" id="UP000193804">
    <property type="component" value="Unassembled WGS sequence"/>
</dbReference>
<accession>A0A1X7IS73</accession>
<evidence type="ECO:0000256" key="3">
    <source>
        <dbReference type="ARBA" id="ARBA00022806"/>
    </source>
</evidence>
<feature type="domain" description="UvrD-like helicase ATP-binding" evidence="10">
    <location>
        <begin position="1"/>
        <end position="280"/>
    </location>
</feature>
<dbReference type="GO" id="GO:0031297">
    <property type="term" value="P:replication fork processing"/>
    <property type="evidence" value="ECO:0007669"/>
    <property type="project" value="TreeGrafter"/>
</dbReference>
<evidence type="ECO:0000256" key="2">
    <source>
        <dbReference type="ARBA" id="ARBA00022801"/>
    </source>
</evidence>
<evidence type="ECO:0000256" key="9">
    <source>
        <dbReference type="PROSITE-ProRule" id="PRU00560"/>
    </source>
</evidence>
<dbReference type="InterPro" id="IPR014017">
    <property type="entry name" value="DNA_helicase_UvrD-like_C"/>
</dbReference>
<organism evidence="11 12">
    <name type="scientific">Marivirga sericea</name>
    <dbReference type="NCBI Taxonomy" id="1028"/>
    <lineage>
        <taxon>Bacteria</taxon>
        <taxon>Pseudomonadati</taxon>
        <taxon>Bacteroidota</taxon>
        <taxon>Cytophagia</taxon>
        <taxon>Cytophagales</taxon>
        <taxon>Marivirgaceae</taxon>
        <taxon>Marivirga</taxon>
    </lineage>
</organism>
<dbReference type="PANTHER" id="PTHR11070:SF30">
    <property type="entry name" value="F-BOX DNA HELICASE 1"/>
    <property type="match status" value="1"/>
</dbReference>
<sequence>MKLTQEQSSIIQSDGNIKINAVAGSGKTTTLISYAESRPKNSRILYLAFNKSVKLEATKKFKSINLRNVDVQTAHSLAFKHVVIGNDLEINSNGYKNHELADILGIKGSGEPLAEMIIANHISKFTSYFCNSSVSKVEELNYEDTIADKKALGFVETNYSYIKKKTREFLAKMNSGEIAITHDFYLKTFQLQNPLLDYDYILFDEGQDASPAMLDVFLKQKATKVIVGDTHQQIYSWRYAANSLEMVDFKPFELSSSFRFNDKIAELAQAVVERKNYVQPDLKFQLKGLGTPSKGEQKAVLARTNLGLLSKAIDYISERKNLEGIYFEGNINSYTYADDGTSLYDVLNLYNGKKKFIKDPLIKKMKELEDLEEYIDKTEDMQLGMMVELVREYGNEIPKFIKQLKEKHVENQDRDKANIIFSTVHRCKGMEYDSVQLVNDFLTEEKLKKISQQKKIPNLIKQKLKEEINLLYVAITRTKNKLYIDEELIPENWEENRQIILLKRKEEEYGAAIKDLNLHNFEKRTFNNADIKKKQNSAYSPWNDELDRELQFMFEEGLSTMDLANHFGRTKGAIRARIQKLNSFDEQ</sequence>